<feature type="region of interest" description="Disordered" evidence="1">
    <location>
        <begin position="1"/>
        <end position="25"/>
    </location>
</feature>
<reference evidence="3" key="2">
    <citation type="journal article" date="2023" name="Commun. Biol.">
        <title>Intrasexual cuticular hydrocarbon dimorphism in a wasp sheds light on hydrocarbon biosynthesis genes in Hymenoptera.</title>
        <authorList>
            <person name="Moris V.C."/>
            <person name="Podsiadlowski L."/>
            <person name="Martin S."/>
            <person name="Oeyen J.P."/>
            <person name="Donath A."/>
            <person name="Petersen M."/>
            <person name="Wilbrandt J."/>
            <person name="Misof B."/>
            <person name="Liedtke D."/>
            <person name="Thamm M."/>
            <person name="Scheiner R."/>
            <person name="Schmitt T."/>
            <person name="Niehuis O."/>
        </authorList>
    </citation>
    <scope>NUCLEOTIDE SEQUENCE</scope>
    <source>
        <strain evidence="3">GBR_01_08_01A</strain>
    </source>
</reference>
<dbReference type="AlphaFoldDB" id="A0AAD9RE36"/>
<accession>A0AAD9RE36</accession>
<sequence>MEQTRKKTCVERDKDSDKDKNTRDPDNTLKSWEALTYDVLCVIFKYLNGLDLSNASKVCRTWLEAANSEKRTRGPMCLTRNIKEMGYVVSGWEDIKTESIRYSSVKPSLALFFTTIGLEGSLSQRCHCDFLPPNCDSVSLDTYGVVINNTETGEDSENIVCMFLPEVSNIEISTLALNLDDWEETLSAYCKQVKATHEASSDSDCHKESCLMLFCEWDGRTIAVELLKSLKRWFPKTKPCIWGGIAKDISLCNSVNNTRVCRNSANCIAVVLSGTKMKTWSVLLDANCNTKEKVEDELRAFRDSVQLKKHSVGFMFACCIRGVNMFNENNVESIIFKRFFPKVPLVGCFGDGEFGKRILNVISETSRKKRIKCISAWVIPREDKVVKSGPRKGILTLVMIQWFT</sequence>
<organism evidence="3 4">
    <name type="scientific">Odynerus spinipes</name>
    <dbReference type="NCBI Taxonomy" id="1348599"/>
    <lineage>
        <taxon>Eukaryota</taxon>
        <taxon>Metazoa</taxon>
        <taxon>Ecdysozoa</taxon>
        <taxon>Arthropoda</taxon>
        <taxon>Hexapoda</taxon>
        <taxon>Insecta</taxon>
        <taxon>Pterygota</taxon>
        <taxon>Neoptera</taxon>
        <taxon>Endopterygota</taxon>
        <taxon>Hymenoptera</taxon>
        <taxon>Apocrita</taxon>
        <taxon>Aculeata</taxon>
        <taxon>Vespoidea</taxon>
        <taxon>Vespidae</taxon>
        <taxon>Eumeninae</taxon>
        <taxon>Odynerus</taxon>
    </lineage>
</organism>
<dbReference type="Pfam" id="PF00646">
    <property type="entry name" value="F-box"/>
    <property type="match status" value="1"/>
</dbReference>
<dbReference type="GO" id="GO:0032436">
    <property type="term" value="P:positive regulation of proteasomal ubiquitin-dependent protein catabolic process"/>
    <property type="evidence" value="ECO:0007669"/>
    <property type="project" value="TreeGrafter"/>
</dbReference>
<feature type="domain" description="F-box" evidence="2">
    <location>
        <begin position="32"/>
        <end position="71"/>
    </location>
</feature>
<dbReference type="EMBL" id="JAIFRP010000705">
    <property type="protein sequence ID" value="KAK2578052.1"/>
    <property type="molecule type" value="Genomic_DNA"/>
</dbReference>
<dbReference type="Gene3D" id="1.20.1280.50">
    <property type="match status" value="1"/>
</dbReference>
<dbReference type="PANTHER" id="PTHR14939">
    <property type="entry name" value="F-BOX ONLY PROTEIN 22"/>
    <property type="match status" value="1"/>
</dbReference>
<dbReference type="InterPro" id="IPR036047">
    <property type="entry name" value="F-box-like_dom_sf"/>
</dbReference>
<dbReference type="PANTHER" id="PTHR14939:SF5">
    <property type="entry name" value="F-BOX ONLY PROTEIN 22"/>
    <property type="match status" value="1"/>
</dbReference>
<dbReference type="SUPFAM" id="SSF81383">
    <property type="entry name" value="F-box domain"/>
    <property type="match status" value="1"/>
</dbReference>
<evidence type="ECO:0000313" key="4">
    <source>
        <dbReference type="Proteomes" id="UP001258017"/>
    </source>
</evidence>
<dbReference type="GO" id="GO:0000209">
    <property type="term" value="P:protein polyubiquitination"/>
    <property type="evidence" value="ECO:0007669"/>
    <property type="project" value="TreeGrafter"/>
</dbReference>
<keyword evidence="4" id="KW-1185">Reference proteome</keyword>
<evidence type="ECO:0000259" key="2">
    <source>
        <dbReference type="Pfam" id="PF00646"/>
    </source>
</evidence>
<evidence type="ECO:0000313" key="3">
    <source>
        <dbReference type="EMBL" id="KAK2578052.1"/>
    </source>
</evidence>
<comment type="caution">
    <text evidence="3">The sequence shown here is derived from an EMBL/GenBank/DDBJ whole genome shotgun (WGS) entry which is preliminary data.</text>
</comment>
<protein>
    <recommendedName>
        <fullName evidence="2">F-box domain-containing protein</fullName>
    </recommendedName>
</protein>
<proteinExistence type="predicted"/>
<name>A0AAD9RE36_9HYME</name>
<dbReference type="InterPro" id="IPR001810">
    <property type="entry name" value="F-box_dom"/>
</dbReference>
<reference evidence="3" key="1">
    <citation type="submission" date="2021-08" db="EMBL/GenBank/DDBJ databases">
        <authorList>
            <person name="Misof B."/>
            <person name="Oliver O."/>
            <person name="Podsiadlowski L."/>
            <person name="Donath A."/>
            <person name="Peters R."/>
            <person name="Mayer C."/>
            <person name="Rust J."/>
            <person name="Gunkel S."/>
            <person name="Lesny P."/>
            <person name="Martin S."/>
            <person name="Oeyen J.P."/>
            <person name="Petersen M."/>
            <person name="Panagiotis P."/>
            <person name="Wilbrandt J."/>
            <person name="Tanja T."/>
        </authorList>
    </citation>
    <scope>NUCLEOTIDE SEQUENCE</scope>
    <source>
        <strain evidence="3">GBR_01_08_01A</strain>
        <tissue evidence="3">Thorax + abdomen</tissue>
    </source>
</reference>
<gene>
    <name evidence="3" type="ORF">KPH14_008469</name>
</gene>
<evidence type="ECO:0000256" key="1">
    <source>
        <dbReference type="SAM" id="MobiDB-lite"/>
    </source>
</evidence>
<dbReference type="Proteomes" id="UP001258017">
    <property type="component" value="Unassembled WGS sequence"/>
</dbReference>